<accession>A0A938XN40</accession>
<protein>
    <submittedName>
        <fullName evidence="3">Flagellar basal-body rod modification protein FlgD</fullName>
    </submittedName>
</protein>
<gene>
    <name evidence="3" type="ORF">JOC47_000167</name>
</gene>
<keyword evidence="3" id="KW-0969">Cilium</keyword>
<proteinExistence type="inferred from homology"/>
<dbReference type="InterPro" id="IPR005648">
    <property type="entry name" value="FlgD"/>
</dbReference>
<organism evidence="3 4">
    <name type="scientific">Halanaerobacter jeridensis</name>
    <dbReference type="NCBI Taxonomy" id="706427"/>
    <lineage>
        <taxon>Bacteria</taxon>
        <taxon>Bacillati</taxon>
        <taxon>Bacillota</taxon>
        <taxon>Clostridia</taxon>
        <taxon>Halanaerobiales</taxon>
        <taxon>Halobacteroidaceae</taxon>
        <taxon>Halanaerobacter</taxon>
    </lineage>
</organism>
<comment type="similarity">
    <text evidence="1">Belongs to the FlgD family.</text>
</comment>
<dbReference type="AlphaFoldDB" id="A0A938XN40"/>
<evidence type="ECO:0000313" key="3">
    <source>
        <dbReference type="EMBL" id="MBM7555343.1"/>
    </source>
</evidence>
<name>A0A938XN40_9FIRM</name>
<keyword evidence="3" id="KW-0966">Cell projection</keyword>
<evidence type="ECO:0000256" key="1">
    <source>
        <dbReference type="ARBA" id="ARBA00010577"/>
    </source>
</evidence>
<sequence length="152" mass="16612">MMSLQQIYQSSQGQIQQTAQTSDSQENTDVATNALNNNMGKDQFLELLTTQLKNQNPLEPMDNKQFISQMAQFSSLEQMNNLNSTMGNFVKFQKISQAGSLVGKKVEVLNSSTGQTITGKIEKANVTGDSTTITVNGSKYPLANIQQIIAGE</sequence>
<keyword evidence="2" id="KW-1005">Bacterial flagellum biogenesis</keyword>
<dbReference type="Pfam" id="PF03963">
    <property type="entry name" value="FlgD"/>
    <property type="match status" value="1"/>
</dbReference>
<dbReference type="EMBL" id="JAFBDQ010000001">
    <property type="protein sequence ID" value="MBM7555343.1"/>
    <property type="molecule type" value="Genomic_DNA"/>
</dbReference>
<keyword evidence="3" id="KW-0282">Flagellum</keyword>
<evidence type="ECO:0000313" key="4">
    <source>
        <dbReference type="Proteomes" id="UP000774000"/>
    </source>
</evidence>
<reference evidence="3" key="1">
    <citation type="submission" date="2021-01" db="EMBL/GenBank/DDBJ databases">
        <title>Genomic Encyclopedia of Type Strains, Phase IV (KMG-IV): sequencing the most valuable type-strain genomes for metagenomic binning, comparative biology and taxonomic classification.</title>
        <authorList>
            <person name="Goeker M."/>
        </authorList>
    </citation>
    <scope>NUCLEOTIDE SEQUENCE</scope>
    <source>
        <strain evidence="3">DSM 23230</strain>
    </source>
</reference>
<keyword evidence="4" id="KW-1185">Reference proteome</keyword>
<evidence type="ECO:0000256" key="2">
    <source>
        <dbReference type="ARBA" id="ARBA00022795"/>
    </source>
</evidence>
<dbReference type="RefSeq" id="WP_239550834.1">
    <property type="nucleotide sequence ID" value="NZ_JAFBDQ010000001.1"/>
</dbReference>
<dbReference type="Proteomes" id="UP000774000">
    <property type="component" value="Unassembled WGS sequence"/>
</dbReference>
<dbReference type="GO" id="GO:0044781">
    <property type="term" value="P:bacterial-type flagellum organization"/>
    <property type="evidence" value="ECO:0007669"/>
    <property type="project" value="UniProtKB-KW"/>
</dbReference>
<comment type="caution">
    <text evidence="3">The sequence shown here is derived from an EMBL/GenBank/DDBJ whole genome shotgun (WGS) entry which is preliminary data.</text>
</comment>